<dbReference type="SUPFAM" id="SSF55874">
    <property type="entry name" value="ATPase domain of HSP90 chaperone/DNA topoisomerase II/histidine kinase"/>
    <property type="match status" value="1"/>
</dbReference>
<dbReference type="Pfam" id="PF00672">
    <property type="entry name" value="HAMP"/>
    <property type="match status" value="1"/>
</dbReference>
<dbReference type="Pfam" id="PF00512">
    <property type="entry name" value="HisKA"/>
    <property type="match status" value="1"/>
</dbReference>
<name>A0A558D178_9GAMM</name>
<dbReference type="InterPro" id="IPR036097">
    <property type="entry name" value="HisK_dim/P_sf"/>
</dbReference>
<dbReference type="InterPro" id="IPR029016">
    <property type="entry name" value="GAF-like_dom_sf"/>
</dbReference>
<dbReference type="PANTHER" id="PTHR43065">
    <property type="entry name" value="SENSOR HISTIDINE KINASE"/>
    <property type="match status" value="1"/>
</dbReference>
<keyword evidence="9" id="KW-0902">Two-component regulatory system</keyword>
<dbReference type="InterPro" id="IPR003661">
    <property type="entry name" value="HisK_dim/P_dom"/>
</dbReference>
<dbReference type="CDD" id="cd00075">
    <property type="entry name" value="HATPase"/>
    <property type="match status" value="1"/>
</dbReference>
<accession>A0A558D178</accession>
<dbReference type="SMART" id="SM00387">
    <property type="entry name" value="HATPase_c"/>
    <property type="match status" value="1"/>
</dbReference>
<evidence type="ECO:0000256" key="9">
    <source>
        <dbReference type="ARBA" id="ARBA00023012"/>
    </source>
</evidence>
<proteinExistence type="predicted"/>
<dbReference type="EC" id="2.7.13.3" evidence="3"/>
<sequence length="646" mass="71913">MKLFKMLKTQIAAALVLIMLLFGSIFTLSMVALNEQQSYNTLLNITTRLQQSAQNLVTLGLNYSMNVPQDSSSYERDVKLYYRAILSQVEMIDDITHSFMTEQFSPTLTNSGAAYHPHLTPEAQRAVFAVEEIWKSFKEGVIEALGNDNNMPRLDKASEYIARYHSPLAASIDILLSKIQQQTEQQLNQVYQLHLALLFAAVIITFGVFGWFYLAVLKPLRYAVDGFQKVAQGDFGYQVPVASENELAMMTHSFNTLSMRLHAIFKLIDKIQQGSDLYETLGFVADEFSALLPLDWVGALFVSYDNSTIVLEGSYRSGKAEVAPHRSYPLKNTLLLKALESGEPLHIPNMPDTGSENADFQFLNHLISGGLKDAIFMPISELSPIPGVLAFATCNENAYTPKHLELLSNIAGLITHSFGKTVRLAEHSRLAAIGSFASSIAHEIRSPLSTITMALDYFQSAELPGAASKRADLAHREADRMARLLEEILLYAKPLQLQLKPVDLKQLLRQLFETHQEIPKKKQQQFEWVIADAELITQGDPDRLIQVFLNLAQNACEAAPPESTIRWSLHKEPLMGSIKIALNNMGEPIPEDHLEKLIEPFFTTKTNGTGLGLSIVKRIIDAHGGDMKIASNLQQGTTITLLLPQA</sequence>
<keyword evidence="5" id="KW-0808">Transferase</keyword>
<evidence type="ECO:0000256" key="5">
    <source>
        <dbReference type="ARBA" id="ARBA00022679"/>
    </source>
</evidence>
<evidence type="ECO:0000256" key="2">
    <source>
        <dbReference type="ARBA" id="ARBA00004370"/>
    </source>
</evidence>
<keyword evidence="10" id="KW-0472">Membrane</keyword>
<evidence type="ECO:0000256" key="7">
    <source>
        <dbReference type="ARBA" id="ARBA00022777"/>
    </source>
</evidence>
<dbReference type="SUPFAM" id="SSF47384">
    <property type="entry name" value="Homodimeric domain of signal transducing histidine kinase"/>
    <property type="match status" value="1"/>
</dbReference>
<feature type="domain" description="Histidine kinase" evidence="11">
    <location>
        <begin position="439"/>
        <end position="646"/>
    </location>
</feature>
<dbReference type="PROSITE" id="PS50885">
    <property type="entry name" value="HAMP"/>
    <property type="match status" value="1"/>
</dbReference>
<dbReference type="InterPro" id="IPR003594">
    <property type="entry name" value="HATPase_dom"/>
</dbReference>
<evidence type="ECO:0000256" key="6">
    <source>
        <dbReference type="ARBA" id="ARBA00022741"/>
    </source>
</evidence>
<dbReference type="Gene3D" id="1.10.287.130">
    <property type="match status" value="1"/>
</dbReference>
<keyword evidence="10" id="KW-1133">Transmembrane helix</keyword>
<evidence type="ECO:0000256" key="3">
    <source>
        <dbReference type="ARBA" id="ARBA00012438"/>
    </source>
</evidence>
<evidence type="ECO:0000256" key="1">
    <source>
        <dbReference type="ARBA" id="ARBA00000085"/>
    </source>
</evidence>
<dbReference type="Pfam" id="PF02518">
    <property type="entry name" value="HATPase_c"/>
    <property type="match status" value="1"/>
</dbReference>
<dbReference type="CDD" id="cd00082">
    <property type="entry name" value="HisKA"/>
    <property type="match status" value="1"/>
</dbReference>
<keyword evidence="7" id="KW-0418">Kinase</keyword>
<dbReference type="Gene3D" id="3.30.450.40">
    <property type="match status" value="1"/>
</dbReference>
<dbReference type="PRINTS" id="PR00344">
    <property type="entry name" value="BCTRLSENSOR"/>
</dbReference>
<dbReference type="Pfam" id="PF13185">
    <property type="entry name" value="GAF_2"/>
    <property type="match status" value="1"/>
</dbReference>
<keyword evidence="4" id="KW-0597">Phosphoprotein</keyword>
<evidence type="ECO:0000256" key="8">
    <source>
        <dbReference type="ARBA" id="ARBA00022840"/>
    </source>
</evidence>
<dbReference type="GO" id="GO:0000155">
    <property type="term" value="F:phosphorelay sensor kinase activity"/>
    <property type="evidence" value="ECO:0007669"/>
    <property type="project" value="InterPro"/>
</dbReference>
<dbReference type="SMART" id="SM00388">
    <property type="entry name" value="HisKA"/>
    <property type="match status" value="1"/>
</dbReference>
<evidence type="ECO:0000313" key="13">
    <source>
        <dbReference type="EMBL" id="TVT54748.1"/>
    </source>
</evidence>
<comment type="caution">
    <text evidence="13">The sequence shown here is derived from an EMBL/GenBank/DDBJ whole genome shotgun (WGS) entry which is preliminary data.</text>
</comment>
<keyword evidence="6" id="KW-0547">Nucleotide-binding</keyword>
<feature type="domain" description="HAMP" evidence="12">
    <location>
        <begin position="214"/>
        <end position="266"/>
    </location>
</feature>
<dbReference type="Proteomes" id="UP000317355">
    <property type="component" value="Unassembled WGS sequence"/>
</dbReference>
<evidence type="ECO:0000256" key="10">
    <source>
        <dbReference type="SAM" id="Phobius"/>
    </source>
</evidence>
<evidence type="ECO:0000256" key="4">
    <source>
        <dbReference type="ARBA" id="ARBA00022553"/>
    </source>
</evidence>
<dbReference type="InterPro" id="IPR036890">
    <property type="entry name" value="HATPase_C_sf"/>
</dbReference>
<comment type="subcellular location">
    <subcellularLocation>
        <location evidence="2">Membrane</location>
    </subcellularLocation>
</comment>
<dbReference type="InterPro" id="IPR003018">
    <property type="entry name" value="GAF"/>
</dbReference>
<dbReference type="InterPro" id="IPR005467">
    <property type="entry name" value="His_kinase_dom"/>
</dbReference>
<keyword evidence="10" id="KW-0812">Transmembrane</keyword>
<dbReference type="SMART" id="SM00304">
    <property type="entry name" value="HAMP"/>
    <property type="match status" value="1"/>
</dbReference>
<dbReference type="GO" id="GO:0016020">
    <property type="term" value="C:membrane"/>
    <property type="evidence" value="ECO:0007669"/>
    <property type="project" value="UniProtKB-SubCell"/>
</dbReference>
<dbReference type="InterPro" id="IPR003660">
    <property type="entry name" value="HAMP_dom"/>
</dbReference>
<dbReference type="Gene3D" id="3.30.565.10">
    <property type="entry name" value="Histidine kinase-like ATPase, C-terminal domain"/>
    <property type="match status" value="1"/>
</dbReference>
<evidence type="ECO:0000259" key="11">
    <source>
        <dbReference type="PROSITE" id="PS50109"/>
    </source>
</evidence>
<dbReference type="AlphaFoldDB" id="A0A558D178"/>
<comment type="catalytic activity">
    <reaction evidence="1">
        <text>ATP + protein L-histidine = ADP + protein N-phospho-L-histidine.</text>
        <dbReference type="EC" id="2.7.13.3"/>
    </reaction>
</comment>
<feature type="transmembrane region" description="Helical" evidence="10">
    <location>
        <begin position="191"/>
        <end position="214"/>
    </location>
</feature>
<evidence type="ECO:0000259" key="12">
    <source>
        <dbReference type="PROSITE" id="PS50885"/>
    </source>
</evidence>
<dbReference type="EMBL" id="VMRY01000040">
    <property type="protein sequence ID" value="TVT54748.1"/>
    <property type="molecule type" value="Genomic_DNA"/>
</dbReference>
<dbReference type="InterPro" id="IPR004358">
    <property type="entry name" value="Sig_transdc_His_kin-like_C"/>
</dbReference>
<keyword evidence="8" id="KW-0067">ATP-binding</keyword>
<dbReference type="GO" id="GO:0005524">
    <property type="term" value="F:ATP binding"/>
    <property type="evidence" value="ECO:0007669"/>
    <property type="project" value="UniProtKB-KW"/>
</dbReference>
<dbReference type="Gene3D" id="6.10.340.10">
    <property type="match status" value="1"/>
</dbReference>
<gene>
    <name evidence="13" type="ORF">FHK82_09555</name>
</gene>
<dbReference type="CDD" id="cd06225">
    <property type="entry name" value="HAMP"/>
    <property type="match status" value="1"/>
</dbReference>
<evidence type="ECO:0000313" key="14">
    <source>
        <dbReference type="Proteomes" id="UP000317355"/>
    </source>
</evidence>
<protein>
    <recommendedName>
        <fullName evidence="3">histidine kinase</fullName>
        <ecNumber evidence="3">2.7.13.3</ecNumber>
    </recommendedName>
</protein>
<dbReference type="SUPFAM" id="SSF55781">
    <property type="entry name" value="GAF domain-like"/>
    <property type="match status" value="1"/>
</dbReference>
<reference evidence="13 14" key="1">
    <citation type="submission" date="2019-07" db="EMBL/GenBank/DDBJ databases">
        <title>The pathways for chlorine oxyanion respiration interact through the shared metabolite chlorate.</title>
        <authorList>
            <person name="Barnum T.P."/>
            <person name="Cheng Y."/>
            <person name="Hill K.A."/>
            <person name="Lucas L.N."/>
            <person name="Carlson H.K."/>
            <person name="Coates J.D."/>
        </authorList>
    </citation>
    <scope>NUCLEOTIDE SEQUENCE [LARGE SCALE GENOMIC DNA]</scope>
    <source>
        <strain evidence="13">BK-3</strain>
    </source>
</reference>
<organism evidence="13 14">
    <name type="scientific">Sedimenticola thiotaurini</name>
    <dbReference type="NCBI Taxonomy" id="1543721"/>
    <lineage>
        <taxon>Bacteria</taxon>
        <taxon>Pseudomonadati</taxon>
        <taxon>Pseudomonadota</taxon>
        <taxon>Gammaproteobacteria</taxon>
        <taxon>Chromatiales</taxon>
        <taxon>Sedimenticolaceae</taxon>
        <taxon>Sedimenticola</taxon>
    </lineage>
</organism>
<dbReference type="PANTHER" id="PTHR43065:SF10">
    <property type="entry name" value="PEROXIDE STRESS-ACTIVATED HISTIDINE KINASE MAK3"/>
    <property type="match status" value="1"/>
</dbReference>
<dbReference type="PROSITE" id="PS50109">
    <property type="entry name" value="HIS_KIN"/>
    <property type="match status" value="1"/>
</dbReference>